<reference evidence="2" key="1">
    <citation type="submission" date="2023-03" db="EMBL/GenBank/DDBJ databases">
        <authorList>
            <person name="Cleenwerck I."/>
        </authorList>
    </citation>
    <scope>NUCLEOTIDE SEQUENCE</scope>
    <source>
        <strain evidence="2">LMG 32879</strain>
    </source>
</reference>
<comment type="caution">
    <text evidence="2">The sequence shown here is derived from an EMBL/GenBank/DDBJ whole genome shotgun (WGS) entry which is preliminary data.</text>
</comment>
<dbReference type="PANTHER" id="PTHR46732:SF8">
    <property type="entry name" value="ATP-DEPENDENT PROTEASE LA (LON) DOMAIN PROTEIN"/>
    <property type="match status" value="1"/>
</dbReference>
<evidence type="ECO:0000313" key="2">
    <source>
        <dbReference type="EMBL" id="CAI9121754.1"/>
    </source>
</evidence>
<dbReference type="Pfam" id="PF02190">
    <property type="entry name" value="LON_substr_bdg"/>
    <property type="match status" value="1"/>
</dbReference>
<dbReference type="PANTHER" id="PTHR46732">
    <property type="entry name" value="ATP-DEPENDENT PROTEASE LA (LON) DOMAIN PROTEIN"/>
    <property type="match status" value="1"/>
</dbReference>
<dbReference type="InterPro" id="IPR015947">
    <property type="entry name" value="PUA-like_sf"/>
</dbReference>
<dbReference type="PROSITE" id="PS51787">
    <property type="entry name" value="LON_N"/>
    <property type="match status" value="1"/>
</dbReference>
<dbReference type="SMART" id="SM00464">
    <property type="entry name" value="LON"/>
    <property type="match status" value="1"/>
</dbReference>
<dbReference type="Gene3D" id="2.30.130.40">
    <property type="entry name" value="LON domain-like"/>
    <property type="match status" value="1"/>
</dbReference>
<name>A0AA35XXB7_9PROT</name>
<protein>
    <submittedName>
        <fullName evidence="2">LON peptidase substrate-binding domain-containing protein</fullName>
    </submittedName>
</protein>
<dbReference type="SUPFAM" id="SSF88697">
    <property type="entry name" value="PUA domain-like"/>
    <property type="match status" value="1"/>
</dbReference>
<organism evidence="2 3">
    <name type="scientific">Brytella acorum</name>
    <dbReference type="NCBI Taxonomy" id="2959299"/>
    <lineage>
        <taxon>Bacteria</taxon>
        <taxon>Pseudomonadati</taxon>
        <taxon>Pseudomonadota</taxon>
        <taxon>Alphaproteobacteria</taxon>
        <taxon>Acetobacterales</taxon>
        <taxon>Acetobacteraceae</taxon>
        <taxon>Brytella</taxon>
    </lineage>
</organism>
<sequence length="234" mass="25905">MTLSQEGFVHGGEDDVPRRIPRLQDITLADVPARVGLFPLPGALLLPGGKLPLNVFEPRYVALLEDALASNRLIGMIQPRDEDDDSAQPPLHHVGCLGRITSFNERTDGTFAMTLSGLLRFRILREGTEERGYRIAHIDASGFAADLVETGDVALDRDRLIDSLRRYLDLHNLHTSWNAIEEMEDDALMVVLPMLVPFTVDEKQSLLEAETIGDRAAVLISLLDDLSEADDPED</sequence>
<feature type="domain" description="Lon N-terminal" evidence="1">
    <location>
        <begin position="35"/>
        <end position="227"/>
    </location>
</feature>
<evidence type="ECO:0000259" key="1">
    <source>
        <dbReference type="PROSITE" id="PS51787"/>
    </source>
</evidence>
<proteinExistence type="predicted"/>
<accession>A0AA35XXB7</accession>
<dbReference type="EMBL" id="CATKSH010000022">
    <property type="protein sequence ID" value="CAI9121754.1"/>
    <property type="molecule type" value="Genomic_DNA"/>
</dbReference>
<dbReference type="InterPro" id="IPR046336">
    <property type="entry name" value="Lon_prtase_N_sf"/>
</dbReference>
<keyword evidence="3" id="KW-1185">Reference proteome</keyword>
<dbReference type="RefSeq" id="WP_289843715.1">
    <property type="nucleotide sequence ID" value="NZ_CATKSH010000022.1"/>
</dbReference>
<dbReference type="AlphaFoldDB" id="A0AA35XXB7"/>
<dbReference type="Proteomes" id="UP001176960">
    <property type="component" value="Unassembled WGS sequence"/>
</dbReference>
<dbReference type="InterPro" id="IPR003111">
    <property type="entry name" value="Lon_prtase_N"/>
</dbReference>
<evidence type="ECO:0000313" key="3">
    <source>
        <dbReference type="Proteomes" id="UP001176960"/>
    </source>
</evidence>
<gene>
    <name evidence="2" type="ORF">LMG32879_002607</name>
</gene>